<reference evidence="4" key="1">
    <citation type="submission" date="2023-04" db="EMBL/GenBank/DDBJ databases">
        <title>Aspergillus oryzae NBRC 4228.</title>
        <authorList>
            <person name="Ichikawa N."/>
            <person name="Sato H."/>
            <person name="Tonouchi N."/>
        </authorList>
    </citation>
    <scope>NUCLEOTIDE SEQUENCE</scope>
    <source>
        <strain evidence="4">NBRC 4228</strain>
    </source>
</reference>
<name>A0AAN4YEF5_ASPOZ</name>
<keyword evidence="2" id="KW-0597">Phosphoprotein</keyword>
<evidence type="ECO:0000313" key="5">
    <source>
        <dbReference type="Proteomes" id="UP001165205"/>
    </source>
</evidence>
<feature type="domain" description="Carrier" evidence="3">
    <location>
        <begin position="169"/>
        <end position="243"/>
    </location>
</feature>
<dbReference type="AlphaFoldDB" id="A0AAN4YEF5"/>
<gene>
    <name evidence="4" type="ORF">Aory04_000125400</name>
</gene>
<proteinExistence type="predicted"/>
<sequence length="243" mass="26874">MDNITLLAHAAQGTTDGIKEGTFQTIDYQLKLRTLSDELSSPEIQNKLRGILYVVYFTVKRNSSMIWLGLLRFSPVFFSSEYWLLLTDLGAVSAISNDLSSLRESIQESAQPGPELLLDMDKAVLLQDPQLTTLTLPPSDDMLDAETAGPSQNRQALLLLVRSAADISEQLTATIEVVNRHFMRSLGLTERMESAKSLSVYGLDSLAAVDFCNWLRQELKVTITTLDVSSAKTLSALCERIVT</sequence>
<dbReference type="PROSITE" id="PS50075">
    <property type="entry name" value="CARRIER"/>
    <property type="match status" value="1"/>
</dbReference>
<keyword evidence="1" id="KW-0596">Phosphopantetheine</keyword>
<evidence type="ECO:0000313" key="4">
    <source>
        <dbReference type="EMBL" id="GMG23902.1"/>
    </source>
</evidence>
<dbReference type="Pfam" id="PF00550">
    <property type="entry name" value="PP-binding"/>
    <property type="match status" value="1"/>
</dbReference>
<dbReference type="InterPro" id="IPR020806">
    <property type="entry name" value="PKS_PP-bd"/>
</dbReference>
<dbReference type="SUPFAM" id="SSF47336">
    <property type="entry name" value="ACP-like"/>
    <property type="match status" value="1"/>
</dbReference>
<evidence type="ECO:0000256" key="2">
    <source>
        <dbReference type="ARBA" id="ARBA00022553"/>
    </source>
</evidence>
<protein>
    <submittedName>
        <fullName evidence="4">Unnamed protein product</fullName>
    </submittedName>
</protein>
<dbReference type="Proteomes" id="UP001165205">
    <property type="component" value="Unassembled WGS sequence"/>
</dbReference>
<evidence type="ECO:0000259" key="3">
    <source>
        <dbReference type="PROSITE" id="PS50075"/>
    </source>
</evidence>
<dbReference type="SMART" id="SM00823">
    <property type="entry name" value="PKS_PP"/>
    <property type="match status" value="1"/>
</dbReference>
<dbReference type="Gene3D" id="1.10.1200.10">
    <property type="entry name" value="ACP-like"/>
    <property type="match status" value="1"/>
</dbReference>
<dbReference type="GO" id="GO:0031177">
    <property type="term" value="F:phosphopantetheine binding"/>
    <property type="evidence" value="ECO:0007669"/>
    <property type="project" value="InterPro"/>
</dbReference>
<dbReference type="InterPro" id="IPR009081">
    <property type="entry name" value="PP-bd_ACP"/>
</dbReference>
<dbReference type="InterPro" id="IPR036736">
    <property type="entry name" value="ACP-like_sf"/>
</dbReference>
<dbReference type="EMBL" id="BSYA01000008">
    <property type="protein sequence ID" value="GMG23902.1"/>
    <property type="molecule type" value="Genomic_DNA"/>
</dbReference>
<evidence type="ECO:0000256" key="1">
    <source>
        <dbReference type="ARBA" id="ARBA00022450"/>
    </source>
</evidence>
<comment type="caution">
    <text evidence="4">The sequence shown here is derived from an EMBL/GenBank/DDBJ whole genome shotgun (WGS) entry which is preliminary data.</text>
</comment>
<accession>A0AAN4YEF5</accession>
<organism evidence="4 5">
    <name type="scientific">Aspergillus oryzae</name>
    <name type="common">Yellow koji mold</name>
    <dbReference type="NCBI Taxonomy" id="5062"/>
    <lineage>
        <taxon>Eukaryota</taxon>
        <taxon>Fungi</taxon>
        <taxon>Dikarya</taxon>
        <taxon>Ascomycota</taxon>
        <taxon>Pezizomycotina</taxon>
        <taxon>Eurotiomycetes</taxon>
        <taxon>Eurotiomycetidae</taxon>
        <taxon>Eurotiales</taxon>
        <taxon>Aspergillaceae</taxon>
        <taxon>Aspergillus</taxon>
        <taxon>Aspergillus subgen. Circumdati</taxon>
    </lineage>
</organism>